<dbReference type="EMBL" id="GBXM01023626">
    <property type="protein sequence ID" value="JAH84951.1"/>
    <property type="molecule type" value="Transcribed_RNA"/>
</dbReference>
<protein>
    <submittedName>
        <fullName evidence="1">Uncharacterized protein</fullName>
    </submittedName>
</protein>
<organism evidence="1">
    <name type="scientific">Anguilla anguilla</name>
    <name type="common">European freshwater eel</name>
    <name type="synonym">Muraena anguilla</name>
    <dbReference type="NCBI Taxonomy" id="7936"/>
    <lineage>
        <taxon>Eukaryota</taxon>
        <taxon>Metazoa</taxon>
        <taxon>Chordata</taxon>
        <taxon>Craniata</taxon>
        <taxon>Vertebrata</taxon>
        <taxon>Euteleostomi</taxon>
        <taxon>Actinopterygii</taxon>
        <taxon>Neopterygii</taxon>
        <taxon>Teleostei</taxon>
        <taxon>Anguilliformes</taxon>
        <taxon>Anguillidae</taxon>
        <taxon>Anguilla</taxon>
    </lineage>
</organism>
<reference evidence="1" key="2">
    <citation type="journal article" date="2015" name="Fish Shellfish Immunol.">
        <title>Early steps in the European eel (Anguilla anguilla)-Vibrio vulnificus interaction in the gills: Role of the RtxA13 toxin.</title>
        <authorList>
            <person name="Callol A."/>
            <person name="Pajuelo D."/>
            <person name="Ebbesson L."/>
            <person name="Teles M."/>
            <person name="MacKenzie S."/>
            <person name="Amaro C."/>
        </authorList>
    </citation>
    <scope>NUCLEOTIDE SEQUENCE</scope>
</reference>
<name>A0A0E9W3S8_ANGAN</name>
<reference evidence="1" key="1">
    <citation type="submission" date="2014-11" db="EMBL/GenBank/DDBJ databases">
        <authorList>
            <person name="Amaro Gonzalez C."/>
        </authorList>
    </citation>
    <scope>NUCLEOTIDE SEQUENCE</scope>
</reference>
<proteinExistence type="predicted"/>
<dbReference type="AlphaFoldDB" id="A0A0E9W3S8"/>
<sequence>MNKKMKLNANNLNSTGKPVISHEFHNCSWRKLNLNLPLLYINLYFLKIPPVAQD</sequence>
<accession>A0A0E9W3S8</accession>
<evidence type="ECO:0000313" key="1">
    <source>
        <dbReference type="EMBL" id="JAH84951.1"/>
    </source>
</evidence>